<evidence type="ECO:0000313" key="2">
    <source>
        <dbReference type="EMBL" id="KRK15213.1"/>
    </source>
</evidence>
<comment type="caution">
    <text evidence="2">The sequence shown here is derived from an EMBL/GenBank/DDBJ whole genome shotgun (WGS) entry which is preliminary data.</text>
</comment>
<dbReference type="EMBL" id="AZCN01000054">
    <property type="protein sequence ID" value="KRK15213.1"/>
    <property type="molecule type" value="Genomic_DNA"/>
</dbReference>
<organism evidence="2 3">
    <name type="scientific">Loigolactobacillus coryniformis subsp. coryniformis KCTC 3167 = DSM 20001</name>
    <dbReference type="NCBI Taxonomy" id="913848"/>
    <lineage>
        <taxon>Bacteria</taxon>
        <taxon>Bacillati</taxon>
        <taxon>Bacillota</taxon>
        <taxon>Bacilli</taxon>
        <taxon>Lactobacillales</taxon>
        <taxon>Lactobacillaceae</taxon>
        <taxon>Loigolactobacillus</taxon>
    </lineage>
</organism>
<dbReference type="RefSeq" id="WP_010011861.1">
    <property type="nucleotide sequence ID" value="NZ_AZCN01000054.1"/>
</dbReference>
<protein>
    <recommendedName>
        <fullName evidence="1">Chorismate mutase domain-containing protein</fullName>
    </recommendedName>
</protein>
<dbReference type="InterPro" id="IPR036979">
    <property type="entry name" value="CM_dom_sf"/>
</dbReference>
<dbReference type="Pfam" id="PF01817">
    <property type="entry name" value="CM_2"/>
    <property type="match status" value="1"/>
</dbReference>
<feature type="domain" description="Chorismate mutase" evidence="1">
    <location>
        <begin position="1"/>
        <end position="86"/>
    </location>
</feature>
<dbReference type="GO" id="GO:0004106">
    <property type="term" value="F:chorismate mutase activity"/>
    <property type="evidence" value="ECO:0007669"/>
    <property type="project" value="InterPro"/>
</dbReference>
<dbReference type="PROSITE" id="PS51168">
    <property type="entry name" value="CHORISMATE_MUT_2"/>
    <property type="match status" value="1"/>
</dbReference>
<dbReference type="SUPFAM" id="SSF48600">
    <property type="entry name" value="Chorismate mutase II"/>
    <property type="match status" value="1"/>
</dbReference>
<dbReference type="InterPro" id="IPR036263">
    <property type="entry name" value="Chorismate_II_sf"/>
</dbReference>
<dbReference type="AlphaFoldDB" id="A0A0R1F053"/>
<reference evidence="2 3" key="1">
    <citation type="journal article" date="2015" name="Genome Announc.">
        <title>Expanding the biotechnology potential of lactobacilli through comparative genomics of 213 strains and associated genera.</title>
        <authorList>
            <person name="Sun Z."/>
            <person name="Harris H.M."/>
            <person name="McCann A."/>
            <person name="Guo C."/>
            <person name="Argimon S."/>
            <person name="Zhang W."/>
            <person name="Yang X."/>
            <person name="Jeffery I.B."/>
            <person name="Cooney J.C."/>
            <person name="Kagawa T.F."/>
            <person name="Liu W."/>
            <person name="Song Y."/>
            <person name="Salvetti E."/>
            <person name="Wrobel A."/>
            <person name="Rasinkangas P."/>
            <person name="Parkhill J."/>
            <person name="Rea M.C."/>
            <person name="O'Sullivan O."/>
            <person name="Ritari J."/>
            <person name="Douillard F.P."/>
            <person name="Paul Ross R."/>
            <person name="Yang R."/>
            <person name="Briner A.E."/>
            <person name="Felis G.E."/>
            <person name="de Vos W.M."/>
            <person name="Barrangou R."/>
            <person name="Klaenhammer T.R."/>
            <person name="Caufield P.W."/>
            <person name="Cui Y."/>
            <person name="Zhang H."/>
            <person name="O'Toole P.W."/>
        </authorList>
    </citation>
    <scope>NUCLEOTIDE SEQUENCE [LARGE SCALE GENOMIC DNA]</scope>
    <source>
        <strain evidence="2 3">DSM 20001</strain>
    </source>
</reference>
<dbReference type="GO" id="GO:0046417">
    <property type="term" value="P:chorismate metabolic process"/>
    <property type="evidence" value="ECO:0007669"/>
    <property type="project" value="InterPro"/>
</dbReference>
<dbReference type="eggNOG" id="COG1605">
    <property type="taxonomic scope" value="Bacteria"/>
</dbReference>
<dbReference type="PATRIC" id="fig|913848.6.peg.1908"/>
<evidence type="ECO:0000313" key="3">
    <source>
        <dbReference type="Proteomes" id="UP000051181"/>
    </source>
</evidence>
<dbReference type="Proteomes" id="UP000051181">
    <property type="component" value="Unassembled WGS sequence"/>
</dbReference>
<dbReference type="InterPro" id="IPR002701">
    <property type="entry name" value="CM_II_prokaryot"/>
</dbReference>
<evidence type="ECO:0000259" key="1">
    <source>
        <dbReference type="PROSITE" id="PS51168"/>
    </source>
</evidence>
<name>A0A0R1F053_9LACO</name>
<sequence length="95" mass="10781">MLEAERQEINEIDAQLTALFEKRLAVAHKIATVKYENKIPLTNVLREQEVISQQTAALADPTLAPYLTDWYRSTMLIAKQYQAHVIKGLQNGKSV</sequence>
<accession>A0A0R1F053</accession>
<gene>
    <name evidence="2" type="ORF">FD22_GL001866</name>
</gene>
<dbReference type="GeneID" id="65916103"/>
<proteinExistence type="predicted"/>
<dbReference type="SMART" id="SM00830">
    <property type="entry name" value="CM_2"/>
    <property type="match status" value="1"/>
</dbReference>
<dbReference type="Gene3D" id="1.20.59.10">
    <property type="entry name" value="Chorismate mutase"/>
    <property type="match status" value="1"/>
</dbReference>